<accession>A0A6P1DI15</accession>
<feature type="region of interest" description="Disordered" evidence="1">
    <location>
        <begin position="1"/>
        <end position="37"/>
    </location>
</feature>
<evidence type="ECO:0000313" key="2">
    <source>
        <dbReference type="EMBL" id="NEW48203.1"/>
    </source>
</evidence>
<evidence type="ECO:0000313" key="3">
    <source>
        <dbReference type="Proteomes" id="UP000468928"/>
    </source>
</evidence>
<reference evidence="2 3" key="1">
    <citation type="submission" date="2020-01" db="EMBL/GenBank/DDBJ databases">
        <title>Genetics and antimicrobial susceptibilities of Nocardia species isolated from the soil; a comparison with species isolated from humans.</title>
        <authorList>
            <person name="Carrasco G."/>
            <person name="Monzon S."/>
            <person name="Sansegundo M."/>
            <person name="Garcia E."/>
            <person name="Garrido N."/>
            <person name="Medina M.J."/>
            <person name="Villalon P."/>
            <person name="Ramirez-Arocha A.C."/>
            <person name="Jimenez P."/>
            <person name="Cuesta I."/>
            <person name="Valdezate S."/>
        </authorList>
    </citation>
    <scope>NUCLEOTIDE SEQUENCE [LARGE SCALE GENOMIC DNA]</scope>
    <source>
        <strain evidence="2 3">CNM20110639</strain>
    </source>
</reference>
<dbReference type="AlphaFoldDB" id="A0A6P1DI15"/>
<dbReference type="EMBL" id="JAAGUZ010000133">
    <property type="protein sequence ID" value="NEW48203.1"/>
    <property type="molecule type" value="Genomic_DNA"/>
</dbReference>
<name>A0A6P1DI15_9NOCA</name>
<gene>
    <name evidence="2" type="ORF">GV789_27825</name>
</gene>
<proteinExistence type="predicted"/>
<dbReference type="RefSeq" id="WP_163830360.1">
    <property type="nucleotide sequence ID" value="NZ_JAAGUZ010000133.1"/>
</dbReference>
<protein>
    <submittedName>
        <fullName evidence="2">Uncharacterized protein</fullName>
    </submittedName>
</protein>
<sequence>MATTPKPTRAPVRVPTKSKSPVVRAKTTRDNPSTIKLPKKAPTVRHFKVGDRVLFTYGKREVEGTVTSTFGDRVHVDMHFVSDEPTPGLFRETELRSA</sequence>
<dbReference type="Proteomes" id="UP000468928">
    <property type="component" value="Unassembled WGS sequence"/>
</dbReference>
<evidence type="ECO:0000256" key="1">
    <source>
        <dbReference type="SAM" id="MobiDB-lite"/>
    </source>
</evidence>
<comment type="caution">
    <text evidence="2">The sequence shown here is derived from an EMBL/GenBank/DDBJ whole genome shotgun (WGS) entry which is preliminary data.</text>
</comment>
<organism evidence="2 3">
    <name type="scientific">Nocardia cyriacigeorgica</name>
    <dbReference type="NCBI Taxonomy" id="135487"/>
    <lineage>
        <taxon>Bacteria</taxon>
        <taxon>Bacillati</taxon>
        <taxon>Actinomycetota</taxon>
        <taxon>Actinomycetes</taxon>
        <taxon>Mycobacteriales</taxon>
        <taxon>Nocardiaceae</taxon>
        <taxon>Nocardia</taxon>
    </lineage>
</organism>